<keyword evidence="4 5" id="KW-0472">Membrane</keyword>
<dbReference type="EMBL" id="QAYG01000005">
    <property type="protein sequence ID" value="PTW60245.1"/>
    <property type="molecule type" value="Genomic_DNA"/>
</dbReference>
<protein>
    <submittedName>
        <fullName evidence="6">Tellurite resistance protein</fullName>
    </submittedName>
</protein>
<comment type="caution">
    <text evidence="6">The sequence shown here is derived from an EMBL/GenBank/DDBJ whole genome shotgun (WGS) entry which is preliminary data.</text>
</comment>
<dbReference type="Gene3D" id="1.50.10.150">
    <property type="entry name" value="Voltage-dependent anion channel"/>
    <property type="match status" value="1"/>
</dbReference>
<gene>
    <name evidence="6" type="ORF">C8N35_105249</name>
</gene>
<dbReference type="GO" id="GO:0005886">
    <property type="term" value="C:plasma membrane"/>
    <property type="evidence" value="ECO:0007669"/>
    <property type="project" value="TreeGrafter"/>
</dbReference>
<dbReference type="InterPro" id="IPR038665">
    <property type="entry name" value="Voltage-dep_anion_channel_sf"/>
</dbReference>
<sequence length="328" mass="35536">MTAASLDHAIAEPRLKNFPVSFFSIVMGLAGLTLATQRLQHTVGGNPLVPLTLLGLTILAFIIIAVLYAVKAARYPQAVAWEWNHPVRISFFPAISISLILIGTAMAKAAPGSMAVTIWAVGTGLHLIGTLAVVSAWIGHRSFEAIHINPAWFIPAVGNILVPVAGVGFGFAEVSWFFFSVGLLFWLVLLTLVFNRLIFHNPLPAKLVPTLVILIAPPAVGFIAYFQFHGVIDPFSRVLYNASILFFLIIAAQLPRLGRLPYALSWWAYSFPVAAFTIATLLYADMTRSAFHRGAGVALYGLLICVIALLVAKTVQAMRHGEICVHEG</sequence>
<keyword evidence="7" id="KW-1185">Reference proteome</keyword>
<comment type="subcellular location">
    <subcellularLocation>
        <location evidence="1">Membrane</location>
        <topology evidence="1">Multi-pass membrane protein</topology>
    </subcellularLocation>
</comment>
<evidence type="ECO:0000256" key="4">
    <source>
        <dbReference type="ARBA" id="ARBA00023136"/>
    </source>
</evidence>
<reference evidence="6 7" key="1">
    <citation type="submission" date="2018-04" db="EMBL/GenBank/DDBJ databases">
        <title>Genomic Encyclopedia of Archaeal and Bacterial Type Strains, Phase II (KMG-II): from individual species to whole genera.</title>
        <authorList>
            <person name="Goeker M."/>
        </authorList>
    </citation>
    <scope>NUCLEOTIDE SEQUENCE [LARGE SCALE GENOMIC DNA]</scope>
    <source>
        <strain evidence="6 7">DSM 23382</strain>
    </source>
</reference>
<dbReference type="CDD" id="cd09323">
    <property type="entry name" value="TDT_SLAC1_like"/>
    <property type="match status" value="1"/>
</dbReference>
<dbReference type="RefSeq" id="WP_107990518.1">
    <property type="nucleotide sequence ID" value="NZ_QAYG01000005.1"/>
</dbReference>
<dbReference type="PANTHER" id="PTHR37955">
    <property type="entry name" value="TELLURITE RESISTANCE PROTEIN TEHA"/>
    <property type="match status" value="1"/>
</dbReference>
<dbReference type="Proteomes" id="UP000244081">
    <property type="component" value="Unassembled WGS sequence"/>
</dbReference>
<feature type="transmembrane region" description="Helical" evidence="5">
    <location>
        <begin position="238"/>
        <end position="254"/>
    </location>
</feature>
<evidence type="ECO:0000256" key="2">
    <source>
        <dbReference type="ARBA" id="ARBA00022692"/>
    </source>
</evidence>
<feature type="transmembrane region" description="Helical" evidence="5">
    <location>
        <begin position="91"/>
        <end position="110"/>
    </location>
</feature>
<evidence type="ECO:0000313" key="7">
    <source>
        <dbReference type="Proteomes" id="UP000244081"/>
    </source>
</evidence>
<dbReference type="OrthoDB" id="958273at2"/>
<feature type="transmembrane region" description="Helical" evidence="5">
    <location>
        <begin position="18"/>
        <end position="36"/>
    </location>
</feature>
<dbReference type="AlphaFoldDB" id="A0A2T5V909"/>
<dbReference type="InterPro" id="IPR004695">
    <property type="entry name" value="SLAC1/Mae1/Ssu1/TehA"/>
</dbReference>
<feature type="transmembrane region" description="Helical" evidence="5">
    <location>
        <begin position="151"/>
        <end position="171"/>
    </location>
</feature>
<dbReference type="PANTHER" id="PTHR37955:SF1">
    <property type="entry name" value="DEP DOMAIN-CONTAINING PROTEIN"/>
    <property type="match status" value="1"/>
</dbReference>
<evidence type="ECO:0000256" key="3">
    <source>
        <dbReference type="ARBA" id="ARBA00022989"/>
    </source>
</evidence>
<evidence type="ECO:0000313" key="6">
    <source>
        <dbReference type="EMBL" id="PTW60245.1"/>
    </source>
</evidence>
<feature type="transmembrane region" description="Helical" evidence="5">
    <location>
        <begin position="177"/>
        <end position="195"/>
    </location>
</feature>
<feature type="transmembrane region" description="Helical" evidence="5">
    <location>
        <begin position="207"/>
        <end position="226"/>
    </location>
</feature>
<feature type="transmembrane region" description="Helical" evidence="5">
    <location>
        <begin position="116"/>
        <end position="139"/>
    </location>
</feature>
<keyword evidence="3 5" id="KW-1133">Transmembrane helix</keyword>
<evidence type="ECO:0000256" key="5">
    <source>
        <dbReference type="SAM" id="Phobius"/>
    </source>
</evidence>
<accession>A0A2T5V909</accession>
<evidence type="ECO:0000256" key="1">
    <source>
        <dbReference type="ARBA" id="ARBA00004141"/>
    </source>
</evidence>
<name>A0A2T5V909_9HYPH</name>
<feature type="transmembrane region" description="Helical" evidence="5">
    <location>
        <begin position="48"/>
        <end position="70"/>
    </location>
</feature>
<feature type="transmembrane region" description="Helical" evidence="5">
    <location>
        <begin position="290"/>
        <end position="312"/>
    </location>
</feature>
<dbReference type="GO" id="GO:0046583">
    <property type="term" value="F:monoatomic cation efflux transmembrane transporter activity"/>
    <property type="evidence" value="ECO:0007669"/>
    <property type="project" value="TreeGrafter"/>
</dbReference>
<dbReference type="Pfam" id="PF03595">
    <property type="entry name" value="SLAC1"/>
    <property type="match status" value="1"/>
</dbReference>
<organism evidence="6 7">
    <name type="scientific">Breoghania corrubedonensis</name>
    <dbReference type="NCBI Taxonomy" id="665038"/>
    <lineage>
        <taxon>Bacteria</taxon>
        <taxon>Pseudomonadati</taxon>
        <taxon>Pseudomonadota</taxon>
        <taxon>Alphaproteobacteria</taxon>
        <taxon>Hyphomicrobiales</taxon>
        <taxon>Stappiaceae</taxon>
        <taxon>Breoghania</taxon>
    </lineage>
</organism>
<feature type="transmembrane region" description="Helical" evidence="5">
    <location>
        <begin position="266"/>
        <end position="284"/>
    </location>
</feature>
<keyword evidence="2 5" id="KW-0812">Transmembrane</keyword>
<proteinExistence type="predicted"/>
<dbReference type="InterPro" id="IPR052951">
    <property type="entry name" value="Tellurite_res_ion_channel"/>
</dbReference>